<evidence type="ECO:0000313" key="4">
    <source>
        <dbReference type="Proteomes" id="UP000272400"/>
    </source>
</evidence>
<feature type="transmembrane region" description="Helical" evidence="2">
    <location>
        <begin position="26"/>
        <end position="43"/>
    </location>
</feature>
<name>A0A3N1D5A9_9ACTN</name>
<comment type="caution">
    <text evidence="3">The sequence shown here is derived from an EMBL/GenBank/DDBJ whole genome shotgun (WGS) entry which is preliminary data.</text>
</comment>
<evidence type="ECO:0000256" key="1">
    <source>
        <dbReference type="SAM" id="MobiDB-lite"/>
    </source>
</evidence>
<keyword evidence="2" id="KW-1133">Transmembrane helix</keyword>
<dbReference type="OrthoDB" id="3473322at2"/>
<feature type="transmembrane region" description="Helical" evidence="2">
    <location>
        <begin position="131"/>
        <end position="151"/>
    </location>
</feature>
<evidence type="ECO:0000256" key="2">
    <source>
        <dbReference type="SAM" id="Phobius"/>
    </source>
</evidence>
<accession>A0A3N1D5A9</accession>
<feature type="transmembrane region" description="Helical" evidence="2">
    <location>
        <begin position="93"/>
        <end position="111"/>
    </location>
</feature>
<feature type="transmembrane region" description="Helical" evidence="2">
    <location>
        <begin position="158"/>
        <end position="177"/>
    </location>
</feature>
<organism evidence="3 4">
    <name type="scientific">Actinocorallia herbida</name>
    <dbReference type="NCBI Taxonomy" id="58109"/>
    <lineage>
        <taxon>Bacteria</taxon>
        <taxon>Bacillati</taxon>
        <taxon>Actinomycetota</taxon>
        <taxon>Actinomycetes</taxon>
        <taxon>Streptosporangiales</taxon>
        <taxon>Thermomonosporaceae</taxon>
        <taxon>Actinocorallia</taxon>
    </lineage>
</organism>
<keyword evidence="4" id="KW-1185">Reference proteome</keyword>
<dbReference type="AlphaFoldDB" id="A0A3N1D5A9"/>
<keyword evidence="2" id="KW-0812">Transmembrane</keyword>
<dbReference type="Proteomes" id="UP000272400">
    <property type="component" value="Unassembled WGS sequence"/>
</dbReference>
<reference evidence="3 4" key="1">
    <citation type="submission" date="2018-11" db="EMBL/GenBank/DDBJ databases">
        <title>Sequencing the genomes of 1000 actinobacteria strains.</title>
        <authorList>
            <person name="Klenk H.-P."/>
        </authorList>
    </citation>
    <scope>NUCLEOTIDE SEQUENCE [LARGE SCALE GENOMIC DNA]</scope>
    <source>
        <strain evidence="3 4">DSM 44254</strain>
    </source>
</reference>
<proteinExistence type="predicted"/>
<protein>
    <submittedName>
        <fullName evidence="3">Uncharacterized protein</fullName>
    </submittedName>
</protein>
<evidence type="ECO:0000313" key="3">
    <source>
        <dbReference type="EMBL" id="ROO88669.1"/>
    </source>
</evidence>
<dbReference type="EMBL" id="RJKE01000001">
    <property type="protein sequence ID" value="ROO88669.1"/>
    <property type="molecule type" value="Genomic_DNA"/>
</dbReference>
<feature type="transmembrane region" description="Helical" evidence="2">
    <location>
        <begin position="183"/>
        <end position="202"/>
    </location>
</feature>
<feature type="region of interest" description="Disordered" evidence="1">
    <location>
        <begin position="1"/>
        <end position="22"/>
    </location>
</feature>
<sequence>MSVERGTGQRIHPPTPGAAAGPGDGIVRLAGLALAAGPLIWAAGQFTSGAPDPTSDEVPPIELAAGCAFIVGLAALAGLMLATRATGDRKGKALPIIALVLFPFAIATSLGSLPYETYSETPLWVQATDPAWPLSQITMLACAIAVIRVARWKGPLRFLPLAGSLWLLVSGVGEAVTSVQTGTYIFTAWMAFTYVAAGLLLLTKPGAARGL</sequence>
<keyword evidence="2" id="KW-0472">Membrane</keyword>
<dbReference type="RefSeq" id="WP_148086154.1">
    <property type="nucleotide sequence ID" value="NZ_RJKE01000001.1"/>
</dbReference>
<gene>
    <name evidence="3" type="ORF">EDD29_6343</name>
</gene>
<feature type="transmembrane region" description="Helical" evidence="2">
    <location>
        <begin position="63"/>
        <end position="81"/>
    </location>
</feature>